<sequence>MAEFFFAQLRAHMSALDLLPEDNASYATQEYWESRYIQEQEDATFDWFKGFDELREPLEQVLSNRSGRILHLGCGNSRLGEDMHRAGWTDIVNVDFSPKVIETMATRCAGLDGLHWLVADVFKLDEVFDAETFDYAIDKGTLDALLTRKHDPWNPPADLCAEIERYMAQVARCLRRGGVFLHITFAQPHFRRRFVETAGLQIETRVLTGKDGGFEYFAYVCVKQ</sequence>
<dbReference type="Pfam" id="PF13847">
    <property type="entry name" value="Methyltransf_31"/>
    <property type="match status" value="1"/>
</dbReference>
<evidence type="ECO:0000313" key="6">
    <source>
        <dbReference type="Proteomes" id="UP001527925"/>
    </source>
</evidence>
<comment type="similarity">
    <text evidence="1">Belongs to the methyltransferase superfamily.</text>
</comment>
<dbReference type="Proteomes" id="UP001527925">
    <property type="component" value="Unassembled WGS sequence"/>
</dbReference>
<evidence type="ECO:0000256" key="2">
    <source>
        <dbReference type="ARBA" id="ARBA00022603"/>
    </source>
</evidence>
<dbReference type="InterPro" id="IPR025714">
    <property type="entry name" value="Methyltranfer_dom"/>
</dbReference>
<keyword evidence="2" id="KW-0489">Methyltransferase</keyword>
<dbReference type="EMBL" id="JADGIZ020000054">
    <property type="protein sequence ID" value="KAL2912960.1"/>
    <property type="molecule type" value="Genomic_DNA"/>
</dbReference>
<dbReference type="CDD" id="cd02440">
    <property type="entry name" value="AdoMet_MTases"/>
    <property type="match status" value="1"/>
</dbReference>
<evidence type="ECO:0000256" key="1">
    <source>
        <dbReference type="ARBA" id="ARBA00008361"/>
    </source>
</evidence>
<gene>
    <name evidence="5" type="ORF">HK105_207526</name>
</gene>
<dbReference type="InterPro" id="IPR029063">
    <property type="entry name" value="SAM-dependent_MTases_sf"/>
</dbReference>
<dbReference type="InterPro" id="IPR051419">
    <property type="entry name" value="Lys/N-term_MeTrsfase_sf"/>
</dbReference>
<name>A0ABR4N0A6_9FUNG</name>
<reference evidence="5 6" key="1">
    <citation type="submission" date="2023-09" db="EMBL/GenBank/DDBJ databases">
        <title>Pangenome analysis of Batrachochytrium dendrobatidis and related Chytrids.</title>
        <authorList>
            <person name="Yacoub M.N."/>
            <person name="Stajich J.E."/>
            <person name="James T.Y."/>
        </authorList>
    </citation>
    <scope>NUCLEOTIDE SEQUENCE [LARGE SCALE GENOMIC DNA]</scope>
    <source>
        <strain evidence="5 6">JEL0888</strain>
    </source>
</reference>
<dbReference type="SUPFAM" id="SSF53335">
    <property type="entry name" value="S-adenosyl-L-methionine-dependent methyltransferases"/>
    <property type="match status" value="1"/>
</dbReference>
<keyword evidence="3" id="KW-0808">Transferase</keyword>
<dbReference type="PANTHER" id="PTHR12176">
    <property type="entry name" value="SAM-DEPENDENT METHYLTRANSFERASE SUPERFAMILY PROTEIN"/>
    <property type="match status" value="1"/>
</dbReference>
<organism evidence="5 6">
    <name type="scientific">Polyrhizophydium stewartii</name>
    <dbReference type="NCBI Taxonomy" id="2732419"/>
    <lineage>
        <taxon>Eukaryota</taxon>
        <taxon>Fungi</taxon>
        <taxon>Fungi incertae sedis</taxon>
        <taxon>Chytridiomycota</taxon>
        <taxon>Chytridiomycota incertae sedis</taxon>
        <taxon>Chytridiomycetes</taxon>
        <taxon>Rhizophydiales</taxon>
        <taxon>Rhizophydiales incertae sedis</taxon>
        <taxon>Polyrhizophydium</taxon>
    </lineage>
</organism>
<evidence type="ECO:0000259" key="4">
    <source>
        <dbReference type="Pfam" id="PF13847"/>
    </source>
</evidence>
<dbReference type="PANTHER" id="PTHR12176:SF80">
    <property type="entry name" value="EEF1A LYSINE METHYLTRANSFERASE 4"/>
    <property type="match status" value="1"/>
</dbReference>
<keyword evidence="6" id="KW-1185">Reference proteome</keyword>
<feature type="domain" description="Methyltransferase" evidence="4">
    <location>
        <begin position="66"/>
        <end position="186"/>
    </location>
</feature>
<evidence type="ECO:0000256" key="3">
    <source>
        <dbReference type="ARBA" id="ARBA00022679"/>
    </source>
</evidence>
<proteinExistence type="inferred from homology"/>
<dbReference type="Gene3D" id="3.40.50.150">
    <property type="entry name" value="Vaccinia Virus protein VP39"/>
    <property type="match status" value="1"/>
</dbReference>
<accession>A0ABR4N0A6</accession>
<evidence type="ECO:0000313" key="5">
    <source>
        <dbReference type="EMBL" id="KAL2912960.1"/>
    </source>
</evidence>
<protein>
    <recommendedName>
        <fullName evidence="4">Methyltransferase domain-containing protein</fullName>
    </recommendedName>
</protein>
<comment type="caution">
    <text evidence="5">The sequence shown here is derived from an EMBL/GenBank/DDBJ whole genome shotgun (WGS) entry which is preliminary data.</text>
</comment>